<dbReference type="InterPro" id="IPR018114">
    <property type="entry name" value="TRYPSIN_HIS"/>
</dbReference>
<keyword evidence="1 7" id="KW-0645">Protease</keyword>
<reference evidence="10" key="2">
    <citation type="submission" date="2025-09" db="UniProtKB">
        <authorList>
            <consortium name="Ensembl"/>
        </authorList>
    </citation>
    <scope>IDENTIFICATION</scope>
</reference>
<sequence>PRGRHIVSFPRLLQTMLLLLLLTMAFPLIIGGREAEPHSRPYMAFVEIKKGENQSNMCGGFLIREDVVVTAAHCNCNLGDITVLLGAHNISRIEPGRQETWVRRRIPHPEYNDETYENDIMLLQLAQEARLSDQVQLIPLPRYEEKVKPGSMCSVAGWGQTSVFPGKTSDVLMEVDLEVMEDRNCSRHFLNHYKPRTMLCAGDQHRRKSSFNGDSGGPLVCGRVAQGIVSFGPNDASPPEVYTRVSQFIPWIKATIGKLQAPDPLEFSSCP</sequence>
<dbReference type="Proteomes" id="UP000694380">
    <property type="component" value="Unplaced"/>
</dbReference>
<evidence type="ECO:0000256" key="6">
    <source>
        <dbReference type="ARBA" id="ARBA00023157"/>
    </source>
</evidence>
<dbReference type="PANTHER" id="PTHR24271">
    <property type="entry name" value="KALLIKREIN-RELATED"/>
    <property type="match status" value="1"/>
</dbReference>
<feature type="chain" id="PRO_5034451486" description="Peptidase S1 domain-containing protein" evidence="8">
    <location>
        <begin position="26"/>
        <end position="271"/>
    </location>
</feature>
<dbReference type="CDD" id="cd00190">
    <property type="entry name" value="Tryp_SPc"/>
    <property type="match status" value="1"/>
</dbReference>
<dbReference type="InterPro" id="IPR033116">
    <property type="entry name" value="TRYPSIN_SER"/>
</dbReference>
<dbReference type="PRINTS" id="PR00722">
    <property type="entry name" value="CHYMOTRYPSIN"/>
</dbReference>
<keyword evidence="3 7" id="KW-0378">Hydrolase</keyword>
<feature type="signal peptide" evidence="8">
    <location>
        <begin position="1"/>
        <end position="25"/>
    </location>
</feature>
<dbReference type="PROSITE" id="PS50240">
    <property type="entry name" value="TRYPSIN_DOM"/>
    <property type="match status" value="1"/>
</dbReference>
<keyword evidence="6" id="KW-1015">Disulfide bond</keyword>
<dbReference type="SMART" id="SM00020">
    <property type="entry name" value="Tryp_SPc"/>
    <property type="match status" value="1"/>
</dbReference>
<evidence type="ECO:0000313" key="10">
    <source>
        <dbReference type="Ensembl" id="ENSCPBP00000001325.1"/>
    </source>
</evidence>
<keyword evidence="2 8" id="KW-0732">Signal</keyword>
<organism evidence="10 11">
    <name type="scientific">Chrysemys picta bellii</name>
    <name type="common">Western painted turtle</name>
    <name type="synonym">Emys bellii</name>
    <dbReference type="NCBI Taxonomy" id="8478"/>
    <lineage>
        <taxon>Eukaryota</taxon>
        <taxon>Metazoa</taxon>
        <taxon>Chordata</taxon>
        <taxon>Craniata</taxon>
        <taxon>Vertebrata</taxon>
        <taxon>Euteleostomi</taxon>
        <taxon>Archelosauria</taxon>
        <taxon>Testudinata</taxon>
        <taxon>Testudines</taxon>
        <taxon>Cryptodira</taxon>
        <taxon>Durocryptodira</taxon>
        <taxon>Testudinoidea</taxon>
        <taxon>Emydidae</taxon>
        <taxon>Chrysemys</taxon>
    </lineage>
</organism>
<accession>A0A8C3H5Q1</accession>
<evidence type="ECO:0000256" key="5">
    <source>
        <dbReference type="ARBA" id="ARBA00023145"/>
    </source>
</evidence>
<keyword evidence="11" id="KW-1185">Reference proteome</keyword>
<feature type="domain" description="Peptidase S1" evidence="9">
    <location>
        <begin position="29"/>
        <end position="257"/>
    </location>
</feature>
<dbReference type="SUPFAM" id="SSF50494">
    <property type="entry name" value="Trypsin-like serine proteases"/>
    <property type="match status" value="1"/>
</dbReference>
<evidence type="ECO:0000259" key="9">
    <source>
        <dbReference type="PROSITE" id="PS50240"/>
    </source>
</evidence>
<evidence type="ECO:0000256" key="4">
    <source>
        <dbReference type="ARBA" id="ARBA00022825"/>
    </source>
</evidence>
<dbReference type="GeneTree" id="ENSGT01030000234551"/>
<keyword evidence="5" id="KW-0865">Zymogen</keyword>
<evidence type="ECO:0000256" key="3">
    <source>
        <dbReference type="ARBA" id="ARBA00022801"/>
    </source>
</evidence>
<dbReference type="Ensembl" id="ENSCPBT00000001643.1">
    <property type="protein sequence ID" value="ENSCPBP00000001325.1"/>
    <property type="gene ID" value="ENSCPBG00000000973.1"/>
</dbReference>
<evidence type="ECO:0000256" key="1">
    <source>
        <dbReference type="ARBA" id="ARBA00022670"/>
    </source>
</evidence>
<dbReference type="FunFam" id="2.40.10.10:FF:000014">
    <property type="entry name" value="Complement factor D"/>
    <property type="match status" value="1"/>
</dbReference>
<dbReference type="Gene3D" id="2.40.10.10">
    <property type="entry name" value="Trypsin-like serine proteases"/>
    <property type="match status" value="2"/>
</dbReference>
<dbReference type="OMA" id="AIDIFMV"/>
<evidence type="ECO:0000313" key="11">
    <source>
        <dbReference type="Proteomes" id="UP000694380"/>
    </source>
</evidence>
<dbReference type="InterPro" id="IPR043504">
    <property type="entry name" value="Peptidase_S1_PA_chymotrypsin"/>
</dbReference>
<dbReference type="PROSITE" id="PS00135">
    <property type="entry name" value="TRYPSIN_SER"/>
    <property type="match status" value="1"/>
</dbReference>
<dbReference type="GO" id="GO:0004252">
    <property type="term" value="F:serine-type endopeptidase activity"/>
    <property type="evidence" value="ECO:0007669"/>
    <property type="project" value="InterPro"/>
</dbReference>
<name>A0A8C3H5Q1_CHRPI</name>
<dbReference type="PANTHER" id="PTHR24271:SF81">
    <property type="entry name" value="GRANZYME B"/>
    <property type="match status" value="1"/>
</dbReference>
<evidence type="ECO:0000256" key="2">
    <source>
        <dbReference type="ARBA" id="ARBA00022729"/>
    </source>
</evidence>
<dbReference type="InterPro" id="IPR001254">
    <property type="entry name" value="Trypsin_dom"/>
</dbReference>
<dbReference type="PROSITE" id="PS00134">
    <property type="entry name" value="TRYPSIN_HIS"/>
    <property type="match status" value="1"/>
</dbReference>
<dbReference type="Pfam" id="PF00089">
    <property type="entry name" value="Trypsin"/>
    <property type="match status" value="1"/>
</dbReference>
<proteinExistence type="predicted"/>
<dbReference type="GO" id="GO:0006508">
    <property type="term" value="P:proteolysis"/>
    <property type="evidence" value="ECO:0007669"/>
    <property type="project" value="UniProtKB-KW"/>
</dbReference>
<dbReference type="AlphaFoldDB" id="A0A8C3H5Q1"/>
<dbReference type="InterPro" id="IPR001314">
    <property type="entry name" value="Peptidase_S1A"/>
</dbReference>
<evidence type="ECO:0000256" key="7">
    <source>
        <dbReference type="RuleBase" id="RU363034"/>
    </source>
</evidence>
<evidence type="ECO:0000256" key="8">
    <source>
        <dbReference type="SAM" id="SignalP"/>
    </source>
</evidence>
<dbReference type="InterPro" id="IPR009003">
    <property type="entry name" value="Peptidase_S1_PA"/>
</dbReference>
<protein>
    <recommendedName>
        <fullName evidence="9">Peptidase S1 domain-containing protein</fullName>
    </recommendedName>
</protein>
<reference evidence="10" key="1">
    <citation type="submission" date="2025-08" db="UniProtKB">
        <authorList>
            <consortium name="Ensembl"/>
        </authorList>
    </citation>
    <scope>IDENTIFICATION</scope>
</reference>
<dbReference type="GO" id="GO:0005737">
    <property type="term" value="C:cytoplasm"/>
    <property type="evidence" value="ECO:0007669"/>
    <property type="project" value="TreeGrafter"/>
</dbReference>
<keyword evidence="4 7" id="KW-0720">Serine protease</keyword>